<organism evidence="1 2">
    <name type="scientific">Psophocarpus tetragonolobus</name>
    <name type="common">Winged bean</name>
    <name type="synonym">Dolichos tetragonolobus</name>
    <dbReference type="NCBI Taxonomy" id="3891"/>
    <lineage>
        <taxon>Eukaryota</taxon>
        <taxon>Viridiplantae</taxon>
        <taxon>Streptophyta</taxon>
        <taxon>Embryophyta</taxon>
        <taxon>Tracheophyta</taxon>
        <taxon>Spermatophyta</taxon>
        <taxon>Magnoliopsida</taxon>
        <taxon>eudicotyledons</taxon>
        <taxon>Gunneridae</taxon>
        <taxon>Pentapetalae</taxon>
        <taxon>rosids</taxon>
        <taxon>fabids</taxon>
        <taxon>Fabales</taxon>
        <taxon>Fabaceae</taxon>
        <taxon>Papilionoideae</taxon>
        <taxon>50 kb inversion clade</taxon>
        <taxon>NPAAA clade</taxon>
        <taxon>indigoferoid/millettioid clade</taxon>
        <taxon>Phaseoleae</taxon>
        <taxon>Psophocarpus</taxon>
    </lineage>
</organism>
<name>A0AAN9SG12_PSOTE</name>
<sequence length="91" mass="10549">MASMMLYGSTSYWSKPMKVCRLVWCFSFSFSTALFLEVRCILSKSSFLLQSSRKENQRNKRYMPQKNSDICIELIDVAEVSGISRVLLTYV</sequence>
<accession>A0AAN9SG12</accession>
<proteinExistence type="predicted"/>
<protein>
    <submittedName>
        <fullName evidence="1">Uncharacterized protein</fullName>
    </submittedName>
</protein>
<dbReference type="EMBL" id="JAYMYS010000004">
    <property type="protein sequence ID" value="KAK7396018.1"/>
    <property type="molecule type" value="Genomic_DNA"/>
</dbReference>
<dbReference type="AlphaFoldDB" id="A0AAN9SG12"/>
<evidence type="ECO:0000313" key="2">
    <source>
        <dbReference type="Proteomes" id="UP001386955"/>
    </source>
</evidence>
<reference evidence="1 2" key="1">
    <citation type="submission" date="2024-01" db="EMBL/GenBank/DDBJ databases">
        <title>The genomes of 5 underutilized Papilionoideae crops provide insights into root nodulation and disease resistanc.</title>
        <authorList>
            <person name="Jiang F."/>
        </authorList>
    </citation>
    <scope>NUCLEOTIDE SEQUENCE [LARGE SCALE GENOMIC DNA]</scope>
    <source>
        <strain evidence="1">DUOXIRENSHENG_FW03</strain>
        <tissue evidence="1">Leaves</tissue>
    </source>
</reference>
<gene>
    <name evidence="1" type="ORF">VNO78_16700</name>
</gene>
<evidence type="ECO:0000313" key="1">
    <source>
        <dbReference type="EMBL" id="KAK7396018.1"/>
    </source>
</evidence>
<keyword evidence="2" id="KW-1185">Reference proteome</keyword>
<comment type="caution">
    <text evidence="1">The sequence shown here is derived from an EMBL/GenBank/DDBJ whole genome shotgun (WGS) entry which is preliminary data.</text>
</comment>
<dbReference type="Proteomes" id="UP001386955">
    <property type="component" value="Unassembled WGS sequence"/>
</dbReference>